<protein>
    <recommendedName>
        <fullName evidence="1">Flagellar Assembly Protein A N-terminal region domain-containing protein</fullName>
    </recommendedName>
</protein>
<proteinExistence type="predicted"/>
<evidence type="ECO:0000313" key="2">
    <source>
        <dbReference type="EMBL" id="AWI34677.1"/>
    </source>
</evidence>
<dbReference type="AlphaFoldDB" id="A0A2U8FG13"/>
<gene>
    <name evidence="2" type="ORF">CDV25_07795</name>
</gene>
<dbReference type="OrthoDB" id="5353360at2"/>
<name>A0A2U8FG13_9HELI</name>
<accession>A0A2U8FG13</accession>
<reference evidence="2 3" key="1">
    <citation type="submission" date="2017-06" db="EMBL/GenBank/DDBJ databases">
        <title>Complete genome of Helicobacter apodemus.</title>
        <authorList>
            <person name="Cho S."/>
        </authorList>
    </citation>
    <scope>NUCLEOTIDE SEQUENCE [LARGE SCALE GENOMIC DNA]</scope>
    <source>
        <strain evidence="3">SNUVETPUB-15-01</strain>
    </source>
</reference>
<evidence type="ECO:0000259" key="1">
    <source>
        <dbReference type="Pfam" id="PF20250"/>
    </source>
</evidence>
<feature type="domain" description="Flagellar Assembly Protein A N-terminal region" evidence="1">
    <location>
        <begin position="148"/>
        <end position="269"/>
    </location>
</feature>
<dbReference type="EMBL" id="CP021886">
    <property type="protein sequence ID" value="AWI34677.1"/>
    <property type="molecule type" value="Genomic_DNA"/>
</dbReference>
<dbReference type="Pfam" id="PF20250">
    <property type="entry name" value="FapA_N"/>
    <property type="match status" value="1"/>
</dbReference>
<evidence type="ECO:0000313" key="3">
    <source>
        <dbReference type="Proteomes" id="UP000244890"/>
    </source>
</evidence>
<dbReference type="RefSeq" id="WP_108911472.1">
    <property type="nucleotide sequence ID" value="NZ_CP021886.1"/>
</dbReference>
<dbReference type="KEGG" id="had:CDV25_07795"/>
<organism evidence="2 3">
    <name type="scientific">Helicobacter apodemus</name>
    <dbReference type="NCBI Taxonomy" id="135569"/>
    <lineage>
        <taxon>Bacteria</taxon>
        <taxon>Pseudomonadati</taxon>
        <taxon>Campylobacterota</taxon>
        <taxon>Epsilonproteobacteria</taxon>
        <taxon>Campylobacterales</taxon>
        <taxon>Helicobacteraceae</taxon>
        <taxon>Helicobacter</taxon>
    </lineage>
</organism>
<dbReference type="InterPro" id="IPR046866">
    <property type="entry name" value="FapA_N"/>
</dbReference>
<sequence>MLEKIRFNRIDNIPLFLSQKEEELGVKLDFDLLDTQTVCITNDDNIPKLVTDTRIFNKDSNYTADVVIKQLHTIDIYKFPETEKEFYFELKEVPKYRLDAILTCRSPLVFHHTLKADIYHLLYKTMLLNGYLIKIREYKNLALQINEFVKQVINDAHPVKVLLNVAVGVAPTPKKEESLNFCFDEKDFAYSNISRTITTKNFLMTFKKGDLLFEYIKPIPSKAGRNLKGEKITLDEKIAPCPIKIKNGIHREDEVGIKFFAAQDGFLKEVGPYTYAITDNLVLSNSFDSIQEVQADKMVKINSVVDSKSTIYADFCFIAAHQGNVKAHTVVIDSLEKGKVEARFAFINASAGGVIKADYVYIKELRSSNQVYTRYSLVTDNIVGDFNILEVDPENFVFLHRDRLSYIRLVDEMRKKMRFFRQKMTNLRNYLFTSQSKAYAVKNQDPNKPVPKGSSDTLKQRDKTLEEYKEALKEYNNLTNLWYIGEKKLKDINEAAFHASVIIRGSSQGQETLLKFRAYEHEVERLFNTIVPQVNNALTFKIVKEGEIGHLRQTDIVETEYTEWIDKFNPYAANEKDEKDKEDDSKEANS</sequence>
<dbReference type="Proteomes" id="UP000244890">
    <property type="component" value="Chromosome"/>
</dbReference>